<evidence type="ECO:0000313" key="5">
    <source>
        <dbReference type="EMBL" id="KAF9506394.1"/>
    </source>
</evidence>
<dbReference type="GO" id="GO:0034354">
    <property type="term" value="P:'de novo' NAD+ biosynthetic process from L-tryptophan"/>
    <property type="evidence" value="ECO:0007669"/>
    <property type="project" value="TreeGrafter"/>
</dbReference>
<keyword evidence="6" id="KW-1185">Reference proteome</keyword>
<dbReference type="GO" id="GO:0033754">
    <property type="term" value="F:indoleamine 2,3-dioxygenase activity"/>
    <property type="evidence" value="ECO:0007669"/>
    <property type="project" value="TreeGrafter"/>
</dbReference>
<evidence type="ECO:0000256" key="4">
    <source>
        <dbReference type="PIRSR" id="PIRSR600898-1"/>
    </source>
</evidence>
<dbReference type="Pfam" id="PF01231">
    <property type="entry name" value="IDO"/>
    <property type="match status" value="1"/>
</dbReference>
<evidence type="ECO:0000256" key="3">
    <source>
        <dbReference type="ARBA" id="ARBA00023004"/>
    </source>
</evidence>
<dbReference type="Gene3D" id="1.20.58.480">
    <property type="match status" value="1"/>
</dbReference>
<dbReference type="InterPro" id="IPR037217">
    <property type="entry name" value="Trp/Indoleamine_2_3_dOase-like"/>
</dbReference>
<keyword evidence="2 4" id="KW-0479">Metal-binding</keyword>
<comment type="caution">
    <text evidence="5">The sequence shown here is derived from an EMBL/GenBank/DDBJ whole genome shotgun (WGS) entry which is preliminary data.</text>
</comment>
<gene>
    <name evidence="5" type="ORF">BS47DRAFT_1352818</name>
</gene>
<sequence length="493" mass="55295">MFNFTSPHFDIDPRTGFLPAQAPPRRLTGAHERWELLLDQARSHLITPGASPLVSEAQVAFAERWRRRVRKTPILSCVEIEKDVPNCRRAHHVLAFLTQFYVHSLPPRDAYLDPSAPIVIPAAIAIPFVAVSRRLGIAPIVTYADTVLWNWEKRDPDLPLSRDNIRICDLFTSSPQEEHFFLTSARVEIRGWEALDAMEACVNESMCHTPNPAAIAHNLYRLSRAIDDITSILLRVKDGLDPDFFYNHFRPWIQGADQGPDSPAWFYEGVDGFGLTLQPSGPSAGQSALMHSFDLFLDIPHQHSKSGLGGGCTRFNAALNPHNRNMDVCLPPLHPPVLLSHLPPTPPTSPIIVPMTLDPLPSSSGHPPEVDTSFNARMRSYMSQAHQDFLTQLERHSIRSFVDNYATQSPDLAEAYNSCVSALKRWRDAHIRVVTQFVIIPARATAHANRSCTDEFNEPIGRTPVRGTGGTSLVPLLKIYRDNTLRRFIFPWA</sequence>
<dbReference type="GO" id="GO:0019441">
    <property type="term" value="P:L-tryptophan catabolic process to kynurenine"/>
    <property type="evidence" value="ECO:0007669"/>
    <property type="project" value="InterPro"/>
</dbReference>
<reference evidence="5" key="1">
    <citation type="journal article" date="2020" name="Nat. Commun.">
        <title>Large-scale genome sequencing of mycorrhizal fungi provides insights into the early evolution of symbiotic traits.</title>
        <authorList>
            <person name="Miyauchi S."/>
            <person name="Kiss E."/>
            <person name="Kuo A."/>
            <person name="Drula E."/>
            <person name="Kohler A."/>
            <person name="Sanchez-Garcia M."/>
            <person name="Morin E."/>
            <person name="Andreopoulos B."/>
            <person name="Barry K.W."/>
            <person name="Bonito G."/>
            <person name="Buee M."/>
            <person name="Carver A."/>
            <person name="Chen C."/>
            <person name="Cichocki N."/>
            <person name="Clum A."/>
            <person name="Culley D."/>
            <person name="Crous P.W."/>
            <person name="Fauchery L."/>
            <person name="Girlanda M."/>
            <person name="Hayes R.D."/>
            <person name="Keri Z."/>
            <person name="LaButti K."/>
            <person name="Lipzen A."/>
            <person name="Lombard V."/>
            <person name="Magnuson J."/>
            <person name="Maillard F."/>
            <person name="Murat C."/>
            <person name="Nolan M."/>
            <person name="Ohm R.A."/>
            <person name="Pangilinan J."/>
            <person name="Pereira M.F."/>
            <person name="Perotto S."/>
            <person name="Peter M."/>
            <person name="Pfister S."/>
            <person name="Riley R."/>
            <person name="Sitrit Y."/>
            <person name="Stielow J.B."/>
            <person name="Szollosi G."/>
            <person name="Zifcakova L."/>
            <person name="Stursova M."/>
            <person name="Spatafora J.W."/>
            <person name="Tedersoo L."/>
            <person name="Vaario L.M."/>
            <person name="Yamada A."/>
            <person name="Yan M."/>
            <person name="Wang P."/>
            <person name="Xu J."/>
            <person name="Bruns T."/>
            <person name="Baldrian P."/>
            <person name="Vilgalys R."/>
            <person name="Dunand C."/>
            <person name="Henrissat B."/>
            <person name="Grigoriev I.V."/>
            <person name="Hibbett D."/>
            <person name="Nagy L.G."/>
            <person name="Martin F.M."/>
        </authorList>
    </citation>
    <scope>NUCLEOTIDE SEQUENCE</scope>
    <source>
        <strain evidence="5">UP504</strain>
    </source>
</reference>
<dbReference type="AlphaFoldDB" id="A0A9P6DPL0"/>
<accession>A0A9P6DPL0</accession>
<comment type="similarity">
    <text evidence="1">Belongs to the indoleamine 2,3-dioxygenase family.</text>
</comment>
<organism evidence="5 6">
    <name type="scientific">Hydnum rufescens UP504</name>
    <dbReference type="NCBI Taxonomy" id="1448309"/>
    <lineage>
        <taxon>Eukaryota</taxon>
        <taxon>Fungi</taxon>
        <taxon>Dikarya</taxon>
        <taxon>Basidiomycota</taxon>
        <taxon>Agaricomycotina</taxon>
        <taxon>Agaricomycetes</taxon>
        <taxon>Cantharellales</taxon>
        <taxon>Hydnaceae</taxon>
        <taxon>Hydnum</taxon>
    </lineage>
</organism>
<evidence type="ECO:0000313" key="6">
    <source>
        <dbReference type="Proteomes" id="UP000886523"/>
    </source>
</evidence>
<dbReference type="OrthoDB" id="540174at2759"/>
<dbReference type="InterPro" id="IPR000898">
    <property type="entry name" value="Indolamine_dOase"/>
</dbReference>
<evidence type="ECO:0008006" key="7">
    <source>
        <dbReference type="Google" id="ProtNLM"/>
    </source>
</evidence>
<dbReference type="Proteomes" id="UP000886523">
    <property type="component" value="Unassembled WGS sequence"/>
</dbReference>
<dbReference type="EMBL" id="MU129112">
    <property type="protein sequence ID" value="KAF9506394.1"/>
    <property type="molecule type" value="Genomic_DNA"/>
</dbReference>
<keyword evidence="4" id="KW-0349">Heme</keyword>
<name>A0A9P6DPL0_9AGAM</name>
<dbReference type="PANTHER" id="PTHR28657">
    <property type="entry name" value="INDOLEAMINE 2,3-DIOXYGENASE"/>
    <property type="match status" value="1"/>
</dbReference>
<evidence type="ECO:0000256" key="2">
    <source>
        <dbReference type="ARBA" id="ARBA00022723"/>
    </source>
</evidence>
<dbReference type="GO" id="GO:0046872">
    <property type="term" value="F:metal ion binding"/>
    <property type="evidence" value="ECO:0007669"/>
    <property type="project" value="UniProtKB-KW"/>
</dbReference>
<dbReference type="SUPFAM" id="SSF140959">
    <property type="entry name" value="Indolic compounds 2,3-dioxygenase-like"/>
    <property type="match status" value="1"/>
</dbReference>
<dbReference type="GO" id="GO:0020037">
    <property type="term" value="F:heme binding"/>
    <property type="evidence" value="ECO:0007669"/>
    <property type="project" value="InterPro"/>
</dbReference>
<dbReference type="GO" id="GO:0005737">
    <property type="term" value="C:cytoplasm"/>
    <property type="evidence" value="ECO:0007669"/>
    <property type="project" value="TreeGrafter"/>
</dbReference>
<keyword evidence="3 4" id="KW-0408">Iron</keyword>
<proteinExistence type="inferred from homology"/>
<protein>
    <recommendedName>
        <fullName evidence="7">Indoleamine 2,3-dioxygenase</fullName>
    </recommendedName>
</protein>
<feature type="binding site" description="proximal binding residue" evidence="4">
    <location>
        <position position="430"/>
    </location>
    <ligand>
        <name>heme b</name>
        <dbReference type="ChEBI" id="CHEBI:60344"/>
    </ligand>
    <ligandPart>
        <name>Fe</name>
        <dbReference type="ChEBI" id="CHEBI:18248"/>
    </ligandPart>
</feature>
<evidence type="ECO:0000256" key="1">
    <source>
        <dbReference type="ARBA" id="ARBA00007119"/>
    </source>
</evidence>
<dbReference type="PANTHER" id="PTHR28657:SF5">
    <property type="entry name" value="INDOLEAMINE 2,3-DIOXYGENASE"/>
    <property type="match status" value="1"/>
</dbReference>